<feature type="transmembrane region" description="Helical" evidence="1">
    <location>
        <begin position="448"/>
        <end position="466"/>
    </location>
</feature>
<feature type="domain" description="NAD(P)-binding" evidence="2">
    <location>
        <begin position="8"/>
        <end position="132"/>
    </location>
</feature>
<evidence type="ECO:0000256" key="1">
    <source>
        <dbReference type="SAM" id="Phobius"/>
    </source>
</evidence>
<name>A0A1M7YUR7_9VIBR</name>
<keyword evidence="1" id="KW-1133">Transmembrane helix</keyword>
<dbReference type="Gene3D" id="3.40.50.720">
    <property type="entry name" value="NAD(P)-binding Rossmann-like Domain"/>
    <property type="match status" value="1"/>
</dbReference>
<dbReference type="AlphaFoldDB" id="A0A1M7YUR7"/>
<protein>
    <submittedName>
        <fullName evidence="3">NAD dependent epimerase/dehydratase family protein</fullName>
    </submittedName>
</protein>
<dbReference type="Proteomes" id="UP000184600">
    <property type="component" value="Unassembled WGS sequence"/>
</dbReference>
<dbReference type="RefSeq" id="WP_073582335.1">
    <property type="nucleotide sequence ID" value="NZ_AP024897.1"/>
</dbReference>
<dbReference type="PANTHER" id="PTHR48079">
    <property type="entry name" value="PROTEIN YEEZ"/>
    <property type="match status" value="1"/>
</dbReference>
<dbReference type="InterPro" id="IPR036291">
    <property type="entry name" value="NAD(P)-bd_dom_sf"/>
</dbReference>
<organism evidence="3 4">
    <name type="scientific">Vibrio quintilis</name>
    <dbReference type="NCBI Taxonomy" id="1117707"/>
    <lineage>
        <taxon>Bacteria</taxon>
        <taxon>Pseudomonadati</taxon>
        <taxon>Pseudomonadota</taxon>
        <taxon>Gammaproteobacteria</taxon>
        <taxon>Vibrionales</taxon>
        <taxon>Vibrionaceae</taxon>
        <taxon>Vibrio</taxon>
    </lineage>
</organism>
<keyword evidence="4" id="KW-1185">Reference proteome</keyword>
<dbReference type="OrthoDB" id="9774199at2"/>
<dbReference type="EMBL" id="FRFG01000025">
    <property type="protein sequence ID" value="SHO56399.1"/>
    <property type="molecule type" value="Genomic_DNA"/>
</dbReference>
<accession>A0A1M7YUR7</accession>
<evidence type="ECO:0000313" key="4">
    <source>
        <dbReference type="Proteomes" id="UP000184600"/>
    </source>
</evidence>
<sequence>MKNVLVLGASGYIGSQLVPLLLEKGYAVTAATRQTEQLKARLTPHANLTIIYLDLADFPATQAAVPGFDLIYFLVHGMAYGEDFISYELSLAENFRQSLTHSQARHIIYLSAIQPGANPSLHVQARKMTGESLRQLAIPVTEIRAGVVIGPGSAAFEIMRDFVYNLPVLIAPKWVDSRSNPIALDNLNHYLLALAEATPSSHQTLEAGGPETLSYREQFRIICKAANKPFRLWSTSFLTPAIASYWLGIITSVPASIGKALLAGLKHDYVADNQEICRLYPQQLISYGKAVEKTIAEEGTFIRSQVWGFDPYAQKRWQPGFGYYAKQAGASCKTSATSEQLWQVIRRIGQEPEGYFYANALWRLREWLDFFVGGGKPVRRKPDLPGLKVGDYIDSWKIIRCENNRFLSLLFGMKAPGLGRLEFTITDEGDERTLQVCAWWHPQGFRGLLYWFIMMPAHLFIFRGMVEVICRHAEQKDCMATDKRL</sequence>
<keyword evidence="1" id="KW-0812">Transmembrane</keyword>
<dbReference type="GO" id="GO:0004029">
    <property type="term" value="F:aldehyde dehydrogenase (NAD+) activity"/>
    <property type="evidence" value="ECO:0007669"/>
    <property type="project" value="TreeGrafter"/>
</dbReference>
<gene>
    <name evidence="3" type="ORF">VQ7734_02168</name>
</gene>
<reference evidence="4" key="1">
    <citation type="submission" date="2016-12" db="EMBL/GenBank/DDBJ databases">
        <authorList>
            <person name="Rodrigo-Torres L."/>
            <person name="Arahal R.D."/>
            <person name="Lucena T."/>
        </authorList>
    </citation>
    <scope>NUCLEOTIDE SEQUENCE [LARGE SCALE GENOMIC DNA]</scope>
</reference>
<dbReference type="InterPro" id="IPR021295">
    <property type="entry name" value="DUF2867"/>
</dbReference>
<dbReference type="InterPro" id="IPR016040">
    <property type="entry name" value="NAD(P)-bd_dom"/>
</dbReference>
<dbReference type="PANTHER" id="PTHR48079:SF6">
    <property type="entry name" value="NAD(P)-BINDING DOMAIN-CONTAINING PROTEIN-RELATED"/>
    <property type="match status" value="1"/>
</dbReference>
<dbReference type="Pfam" id="PF13460">
    <property type="entry name" value="NAD_binding_10"/>
    <property type="match status" value="1"/>
</dbReference>
<keyword evidence="1" id="KW-0472">Membrane</keyword>
<evidence type="ECO:0000259" key="2">
    <source>
        <dbReference type="Pfam" id="PF13460"/>
    </source>
</evidence>
<dbReference type="SUPFAM" id="SSF51735">
    <property type="entry name" value="NAD(P)-binding Rossmann-fold domains"/>
    <property type="match status" value="1"/>
</dbReference>
<dbReference type="InterPro" id="IPR051783">
    <property type="entry name" value="NAD(P)-dependent_oxidoreduct"/>
</dbReference>
<proteinExistence type="predicted"/>
<evidence type="ECO:0000313" key="3">
    <source>
        <dbReference type="EMBL" id="SHO56399.1"/>
    </source>
</evidence>
<dbReference type="Pfam" id="PF11066">
    <property type="entry name" value="DUF2867"/>
    <property type="match status" value="1"/>
</dbReference>
<dbReference type="GO" id="GO:0005737">
    <property type="term" value="C:cytoplasm"/>
    <property type="evidence" value="ECO:0007669"/>
    <property type="project" value="TreeGrafter"/>
</dbReference>
<dbReference type="STRING" id="1117707.VQ7734_02168"/>